<keyword evidence="6" id="KW-0143">Chaperone</keyword>
<evidence type="ECO:0000256" key="4">
    <source>
        <dbReference type="ARBA" id="ARBA00022989"/>
    </source>
</evidence>
<dbReference type="InterPro" id="IPR052029">
    <property type="entry name" value="PpiD_chaperone"/>
</dbReference>
<dbReference type="Proteomes" id="UP001156641">
    <property type="component" value="Unassembled WGS sequence"/>
</dbReference>
<proteinExistence type="inferred from homology"/>
<sequence length="626" mass="65861">MIVWVRKLLENWVARGFFALLVIGFVFWGISNVTTLIGSNTAVARVGGQDIDVSLVQAAYQRALNQASQNGQGQPDLATRRQLALGALSGVLRQQVLQDEQRRLGVVVPDSALRAMIGAIPAFQTNGAFDEQKFNQVLQQNNITPDHFIGEIKDDIAGRQMLGAILGGVAPPDELLKQLFSYIAEQRFAAAVNIPFAAQAQPKPPGDDVLQRFWHNNPALFTSPELRTAKIVILSPALLAPKEVVAQADVDAAYDRAAAATPPAVPLRSVQVISVDNLAASSRLEAAWKRNASWAEMQAMAKKFGASTIELKQAKQVEIPSPTLGAAVFAAQPGQVNGPVAGTNGMYVFKVTDVSASGTDAAALRAQVLQSLQMQKAQADVAQDVDNLQDALAGQTPLDQLPGSLGLTAVEGTLDANGNAAGGTPAPIPGGADLKAAIVKAVFAAHAGDPAQLTNGPDGSYFALTVSAVTPPALQPYAQVQAKVLSAWTQQEITREAEVQAASLMQAVNQGQSLADAAKAIGASVSMTQGFTRAVPPSGIPSQMVPVLFTLKPGQATMQQTDSGFSVAALVKIVQPDPAADPADYAQLQQAMTKELQNDAGESLLSGLQKRDKVTVDQKLLAQIYQ</sequence>
<evidence type="ECO:0000313" key="10">
    <source>
        <dbReference type="EMBL" id="GLR66666.1"/>
    </source>
</evidence>
<reference evidence="11" key="1">
    <citation type="journal article" date="2019" name="Int. J. Syst. Evol. Microbiol.">
        <title>The Global Catalogue of Microorganisms (GCM) 10K type strain sequencing project: providing services to taxonomists for standard genome sequencing and annotation.</title>
        <authorList>
            <consortium name="The Broad Institute Genomics Platform"/>
            <consortium name="The Broad Institute Genome Sequencing Center for Infectious Disease"/>
            <person name="Wu L."/>
            <person name="Ma J."/>
        </authorList>
    </citation>
    <scope>NUCLEOTIDE SEQUENCE [LARGE SCALE GENOMIC DNA]</scope>
    <source>
        <strain evidence="11">NBRC 112502</strain>
    </source>
</reference>
<gene>
    <name evidence="10" type="ORF">GCM10010909_13460</name>
</gene>
<dbReference type="Pfam" id="PF13624">
    <property type="entry name" value="SurA_N_3"/>
    <property type="match status" value="1"/>
</dbReference>
<evidence type="ECO:0000259" key="9">
    <source>
        <dbReference type="Pfam" id="PF13145"/>
    </source>
</evidence>
<dbReference type="InterPro" id="IPR027304">
    <property type="entry name" value="Trigger_fact/SurA_dom_sf"/>
</dbReference>
<protein>
    <submittedName>
        <fullName evidence="10">Peptidyl-prolyl cis-trans isomerase</fullName>
    </submittedName>
</protein>
<keyword evidence="2" id="KW-1003">Cell membrane</keyword>
<evidence type="ECO:0000256" key="6">
    <source>
        <dbReference type="ARBA" id="ARBA00023186"/>
    </source>
</evidence>
<dbReference type="PANTHER" id="PTHR47529">
    <property type="entry name" value="PEPTIDYL-PROLYL CIS-TRANS ISOMERASE D"/>
    <property type="match status" value="1"/>
</dbReference>
<dbReference type="InterPro" id="IPR000297">
    <property type="entry name" value="PPIase_PpiC"/>
</dbReference>
<name>A0ABQ6A2J8_9PROT</name>
<comment type="subcellular location">
    <subcellularLocation>
        <location evidence="1">Cell membrane</location>
        <topology evidence="1">Single-pass type II membrane protein</topology>
    </subcellularLocation>
</comment>
<keyword evidence="3 8" id="KW-0812">Transmembrane</keyword>
<evidence type="ECO:0000256" key="7">
    <source>
        <dbReference type="ARBA" id="ARBA00038408"/>
    </source>
</evidence>
<dbReference type="GO" id="GO:0016853">
    <property type="term" value="F:isomerase activity"/>
    <property type="evidence" value="ECO:0007669"/>
    <property type="project" value="UniProtKB-KW"/>
</dbReference>
<feature type="domain" description="PpiC" evidence="9">
    <location>
        <begin position="246"/>
        <end position="357"/>
    </location>
</feature>
<evidence type="ECO:0000256" key="2">
    <source>
        <dbReference type="ARBA" id="ARBA00022475"/>
    </source>
</evidence>
<evidence type="ECO:0000256" key="1">
    <source>
        <dbReference type="ARBA" id="ARBA00004401"/>
    </source>
</evidence>
<dbReference type="Gene3D" id="1.10.4030.10">
    <property type="entry name" value="Porin chaperone SurA, peptide-binding domain"/>
    <property type="match status" value="1"/>
</dbReference>
<accession>A0ABQ6A2J8</accession>
<comment type="caution">
    <text evidence="10">The sequence shown here is derived from an EMBL/GenBank/DDBJ whole genome shotgun (WGS) entry which is preliminary data.</text>
</comment>
<feature type="transmembrane region" description="Helical" evidence="8">
    <location>
        <begin position="12"/>
        <end position="30"/>
    </location>
</feature>
<dbReference type="SUPFAM" id="SSF109998">
    <property type="entry name" value="Triger factor/SurA peptide-binding domain-like"/>
    <property type="match status" value="1"/>
</dbReference>
<keyword evidence="11" id="KW-1185">Reference proteome</keyword>
<evidence type="ECO:0000313" key="11">
    <source>
        <dbReference type="Proteomes" id="UP001156641"/>
    </source>
</evidence>
<keyword evidence="4 8" id="KW-1133">Transmembrane helix</keyword>
<dbReference type="PANTHER" id="PTHR47529:SF1">
    <property type="entry name" value="PERIPLASMIC CHAPERONE PPID"/>
    <property type="match status" value="1"/>
</dbReference>
<organism evidence="10 11">
    <name type="scientific">Acidocella aquatica</name>
    <dbReference type="NCBI Taxonomy" id="1922313"/>
    <lineage>
        <taxon>Bacteria</taxon>
        <taxon>Pseudomonadati</taxon>
        <taxon>Pseudomonadota</taxon>
        <taxon>Alphaproteobacteria</taxon>
        <taxon>Acetobacterales</taxon>
        <taxon>Acidocellaceae</taxon>
        <taxon>Acidocella</taxon>
    </lineage>
</organism>
<dbReference type="Pfam" id="PF13145">
    <property type="entry name" value="Rotamase_2"/>
    <property type="match status" value="1"/>
</dbReference>
<comment type="similarity">
    <text evidence="7">Belongs to the PpiD chaperone family.</text>
</comment>
<dbReference type="RefSeq" id="WP_284257372.1">
    <property type="nucleotide sequence ID" value="NZ_BSOS01000033.1"/>
</dbReference>
<evidence type="ECO:0000256" key="5">
    <source>
        <dbReference type="ARBA" id="ARBA00023136"/>
    </source>
</evidence>
<keyword evidence="5 8" id="KW-0472">Membrane</keyword>
<evidence type="ECO:0000256" key="8">
    <source>
        <dbReference type="SAM" id="Phobius"/>
    </source>
</evidence>
<evidence type="ECO:0000256" key="3">
    <source>
        <dbReference type="ARBA" id="ARBA00022692"/>
    </source>
</evidence>
<keyword evidence="10" id="KW-0413">Isomerase</keyword>
<dbReference type="EMBL" id="BSOS01000033">
    <property type="protein sequence ID" value="GLR66666.1"/>
    <property type="molecule type" value="Genomic_DNA"/>
</dbReference>